<organism evidence="1 2">
    <name type="scientific">Vibrio splendidus</name>
    <dbReference type="NCBI Taxonomy" id="29497"/>
    <lineage>
        <taxon>Bacteria</taxon>
        <taxon>Pseudomonadati</taxon>
        <taxon>Pseudomonadota</taxon>
        <taxon>Gammaproteobacteria</taxon>
        <taxon>Vibrionales</taxon>
        <taxon>Vibrionaceae</taxon>
        <taxon>Vibrio</taxon>
    </lineage>
</organism>
<dbReference type="InterPro" id="IPR023974">
    <property type="entry name" value="HxsD"/>
</dbReference>
<reference evidence="2" key="1">
    <citation type="submission" date="2016-07" db="EMBL/GenBank/DDBJ databases">
        <title>Nontailed viruses are major unrecognized killers of bacteria in the ocean.</title>
        <authorList>
            <person name="Kauffman K."/>
            <person name="Hussain F."/>
            <person name="Yang J."/>
            <person name="Arevalo P."/>
            <person name="Brown J."/>
            <person name="Cutler M."/>
            <person name="Kelly L."/>
            <person name="Polz M.F."/>
        </authorList>
    </citation>
    <scope>NUCLEOTIDE SEQUENCE [LARGE SCALE GENOMIC DNA]</scope>
    <source>
        <strain evidence="2">10N.261.55.E11</strain>
    </source>
</reference>
<dbReference type="OrthoDB" id="6460093at2"/>
<dbReference type="EMBL" id="MCWU01000015">
    <property type="protein sequence ID" value="PMJ68028.1"/>
    <property type="molecule type" value="Genomic_DNA"/>
</dbReference>
<accession>A0A2N7FFF4</accession>
<proteinExistence type="predicted"/>
<dbReference type="RefSeq" id="WP_016799680.1">
    <property type="nucleotide sequence ID" value="NZ_CAWMVP010000035.1"/>
</dbReference>
<dbReference type="AlphaFoldDB" id="A0A2N7FFF4"/>
<evidence type="ECO:0000313" key="1">
    <source>
        <dbReference type="EMBL" id="PMJ68028.1"/>
    </source>
</evidence>
<sequence>MLIHPLEKTTFSESVVRHALYWMSPLTTWKLADEDTRWAVHFSSQDEDIILEFERLLNDYLLREKLSEKTSSYLEGISAAVLSSVEKKLLK</sequence>
<dbReference type="NCBIfam" id="TIGR03976">
    <property type="entry name" value="chp_LLNDYxLRE"/>
    <property type="match status" value="1"/>
</dbReference>
<protein>
    <submittedName>
        <fullName evidence="1">His-Xaa-Ser system protein HxsD</fullName>
    </submittedName>
</protein>
<gene>
    <name evidence="1" type="ORF">BCU17_15465</name>
</gene>
<comment type="caution">
    <text evidence="1">The sequence shown here is derived from an EMBL/GenBank/DDBJ whole genome shotgun (WGS) entry which is preliminary data.</text>
</comment>
<name>A0A2N7FFF4_VIBSP</name>
<evidence type="ECO:0000313" key="2">
    <source>
        <dbReference type="Proteomes" id="UP000235330"/>
    </source>
</evidence>
<dbReference type="Proteomes" id="UP000235330">
    <property type="component" value="Unassembled WGS sequence"/>
</dbReference>